<evidence type="ECO:0000313" key="4">
    <source>
        <dbReference type="Proteomes" id="UP001283341"/>
    </source>
</evidence>
<dbReference type="AlphaFoldDB" id="A0AAE0MB09"/>
<organism evidence="3 4">
    <name type="scientific">Apodospora peruviana</name>
    <dbReference type="NCBI Taxonomy" id="516989"/>
    <lineage>
        <taxon>Eukaryota</taxon>
        <taxon>Fungi</taxon>
        <taxon>Dikarya</taxon>
        <taxon>Ascomycota</taxon>
        <taxon>Pezizomycotina</taxon>
        <taxon>Sordariomycetes</taxon>
        <taxon>Sordariomycetidae</taxon>
        <taxon>Sordariales</taxon>
        <taxon>Lasiosphaeriaceae</taxon>
        <taxon>Apodospora</taxon>
    </lineage>
</organism>
<sequence length="356" mass="36350">MKVSAISSLLIVLLSSTPQFSLGRTIPLRCDDAADCNRDLAASGGGINAAYKRAPVPPPSLPKPVVPGGAGAAGGAGGAAGGVGGAGRFGAGVGAGGAGAGRVGAGAGVPEGTPRTPPTGQLDAFGAPTNTGKRPLSESSGGESPPPAKDAKTGPGPLSANPNEIDEVFAGESLAATLENNAVRDVKARGYIFNRQPGDDSTPEFRVTNGDGVDVASIRIDKNQKDIIADDLRFDNDKTVDRARAWEVEISAFKHEAGLDPKDLNSLSYPNAEEAITKPVLEAMIKARGVEEFTLTRGVDADKADFDAILTTTPLGKSGVKLVEQSPTGKQVTSIQVQDKSDLDEDPGLTLFFGPL</sequence>
<dbReference type="EMBL" id="JAUEDM010000002">
    <property type="protein sequence ID" value="KAK3325083.1"/>
    <property type="molecule type" value="Genomic_DNA"/>
</dbReference>
<feature type="chain" id="PRO_5041997154" evidence="2">
    <location>
        <begin position="24"/>
        <end position="356"/>
    </location>
</feature>
<reference evidence="3" key="1">
    <citation type="journal article" date="2023" name="Mol. Phylogenet. Evol.">
        <title>Genome-scale phylogeny and comparative genomics of the fungal order Sordariales.</title>
        <authorList>
            <person name="Hensen N."/>
            <person name="Bonometti L."/>
            <person name="Westerberg I."/>
            <person name="Brannstrom I.O."/>
            <person name="Guillou S."/>
            <person name="Cros-Aarteil S."/>
            <person name="Calhoun S."/>
            <person name="Haridas S."/>
            <person name="Kuo A."/>
            <person name="Mondo S."/>
            <person name="Pangilinan J."/>
            <person name="Riley R."/>
            <person name="LaButti K."/>
            <person name="Andreopoulos B."/>
            <person name="Lipzen A."/>
            <person name="Chen C."/>
            <person name="Yan M."/>
            <person name="Daum C."/>
            <person name="Ng V."/>
            <person name="Clum A."/>
            <person name="Steindorff A."/>
            <person name="Ohm R.A."/>
            <person name="Martin F."/>
            <person name="Silar P."/>
            <person name="Natvig D.O."/>
            <person name="Lalanne C."/>
            <person name="Gautier V."/>
            <person name="Ament-Velasquez S.L."/>
            <person name="Kruys A."/>
            <person name="Hutchinson M.I."/>
            <person name="Powell A.J."/>
            <person name="Barry K."/>
            <person name="Miller A.N."/>
            <person name="Grigoriev I.V."/>
            <person name="Debuchy R."/>
            <person name="Gladieux P."/>
            <person name="Hiltunen Thoren M."/>
            <person name="Johannesson H."/>
        </authorList>
    </citation>
    <scope>NUCLEOTIDE SEQUENCE</scope>
    <source>
        <strain evidence="3">CBS 118394</strain>
    </source>
</reference>
<name>A0AAE0MB09_9PEZI</name>
<keyword evidence="2" id="KW-0732">Signal</keyword>
<evidence type="ECO:0000256" key="2">
    <source>
        <dbReference type="SAM" id="SignalP"/>
    </source>
</evidence>
<evidence type="ECO:0000256" key="1">
    <source>
        <dbReference type="SAM" id="MobiDB-lite"/>
    </source>
</evidence>
<feature type="region of interest" description="Disordered" evidence="1">
    <location>
        <begin position="105"/>
        <end position="163"/>
    </location>
</feature>
<accession>A0AAE0MB09</accession>
<reference evidence="3" key="2">
    <citation type="submission" date="2023-06" db="EMBL/GenBank/DDBJ databases">
        <authorList>
            <consortium name="Lawrence Berkeley National Laboratory"/>
            <person name="Haridas S."/>
            <person name="Hensen N."/>
            <person name="Bonometti L."/>
            <person name="Westerberg I."/>
            <person name="Brannstrom I.O."/>
            <person name="Guillou S."/>
            <person name="Cros-Aarteil S."/>
            <person name="Calhoun S."/>
            <person name="Kuo A."/>
            <person name="Mondo S."/>
            <person name="Pangilinan J."/>
            <person name="Riley R."/>
            <person name="Labutti K."/>
            <person name="Andreopoulos B."/>
            <person name="Lipzen A."/>
            <person name="Chen C."/>
            <person name="Yanf M."/>
            <person name="Daum C."/>
            <person name="Ng V."/>
            <person name="Clum A."/>
            <person name="Steindorff A."/>
            <person name="Ohm R."/>
            <person name="Martin F."/>
            <person name="Silar P."/>
            <person name="Natvig D."/>
            <person name="Lalanne C."/>
            <person name="Gautier V."/>
            <person name="Ament-Velasquez S.L."/>
            <person name="Kruys A."/>
            <person name="Hutchinson M.I."/>
            <person name="Powell A.J."/>
            <person name="Barry K."/>
            <person name="Miller A.N."/>
            <person name="Grigoriev I.V."/>
            <person name="Debuchy R."/>
            <person name="Gladieux P."/>
            <person name="Thoren M.H."/>
            <person name="Johannesson H."/>
        </authorList>
    </citation>
    <scope>NUCLEOTIDE SEQUENCE</scope>
    <source>
        <strain evidence="3">CBS 118394</strain>
    </source>
</reference>
<gene>
    <name evidence="3" type="ORF">B0H66DRAFT_529135</name>
</gene>
<protein>
    <submittedName>
        <fullName evidence="3">Uncharacterized protein</fullName>
    </submittedName>
</protein>
<feature type="signal peptide" evidence="2">
    <location>
        <begin position="1"/>
        <end position="23"/>
    </location>
</feature>
<keyword evidence="4" id="KW-1185">Reference proteome</keyword>
<evidence type="ECO:0000313" key="3">
    <source>
        <dbReference type="EMBL" id="KAK3325083.1"/>
    </source>
</evidence>
<proteinExistence type="predicted"/>
<dbReference type="Proteomes" id="UP001283341">
    <property type="component" value="Unassembled WGS sequence"/>
</dbReference>
<comment type="caution">
    <text evidence="3">The sequence shown here is derived from an EMBL/GenBank/DDBJ whole genome shotgun (WGS) entry which is preliminary data.</text>
</comment>